<organism evidence="2 3">
    <name type="scientific">Caerostris darwini</name>
    <dbReference type="NCBI Taxonomy" id="1538125"/>
    <lineage>
        <taxon>Eukaryota</taxon>
        <taxon>Metazoa</taxon>
        <taxon>Ecdysozoa</taxon>
        <taxon>Arthropoda</taxon>
        <taxon>Chelicerata</taxon>
        <taxon>Arachnida</taxon>
        <taxon>Araneae</taxon>
        <taxon>Araneomorphae</taxon>
        <taxon>Entelegynae</taxon>
        <taxon>Araneoidea</taxon>
        <taxon>Araneidae</taxon>
        <taxon>Caerostris</taxon>
    </lineage>
</organism>
<feature type="region of interest" description="Disordered" evidence="1">
    <location>
        <begin position="60"/>
        <end position="141"/>
    </location>
</feature>
<dbReference type="EMBL" id="BPLQ01003166">
    <property type="protein sequence ID" value="GIX98474.1"/>
    <property type="molecule type" value="Genomic_DNA"/>
</dbReference>
<sequence>MFMKWRVRSVPAFPRAAVRSLVCGRGGHFTRGKSPDGPAMPGWTLTRLAGLLQRALAPKWGNGGRQGGDQKDLAPSIATPHRNRKAKVRKGCSRGDGGVGKEAANPAKTGDKLGDQGGIISFPIDTERRKSMKRKNDSTTPTPAITCCIGSSSLRCGGDKERNPVSPRICAPFFIFPF</sequence>
<dbReference type="AlphaFoldDB" id="A0AAV4PRM1"/>
<feature type="compositionally biased region" description="Basic and acidic residues" evidence="1">
    <location>
        <begin position="125"/>
        <end position="137"/>
    </location>
</feature>
<protein>
    <submittedName>
        <fullName evidence="2">Uncharacterized protein</fullName>
    </submittedName>
</protein>
<evidence type="ECO:0000313" key="2">
    <source>
        <dbReference type="EMBL" id="GIX98474.1"/>
    </source>
</evidence>
<evidence type="ECO:0000313" key="3">
    <source>
        <dbReference type="Proteomes" id="UP001054837"/>
    </source>
</evidence>
<evidence type="ECO:0000256" key="1">
    <source>
        <dbReference type="SAM" id="MobiDB-lite"/>
    </source>
</evidence>
<reference evidence="2 3" key="1">
    <citation type="submission" date="2021-06" db="EMBL/GenBank/DDBJ databases">
        <title>Caerostris darwini draft genome.</title>
        <authorList>
            <person name="Kono N."/>
            <person name="Arakawa K."/>
        </authorList>
    </citation>
    <scope>NUCLEOTIDE SEQUENCE [LARGE SCALE GENOMIC DNA]</scope>
</reference>
<feature type="compositionally biased region" description="Basic residues" evidence="1">
    <location>
        <begin position="81"/>
        <end position="92"/>
    </location>
</feature>
<keyword evidence="3" id="KW-1185">Reference proteome</keyword>
<accession>A0AAV4PRM1</accession>
<dbReference type="Proteomes" id="UP001054837">
    <property type="component" value="Unassembled WGS sequence"/>
</dbReference>
<comment type="caution">
    <text evidence="2">The sequence shown here is derived from an EMBL/GenBank/DDBJ whole genome shotgun (WGS) entry which is preliminary data.</text>
</comment>
<proteinExistence type="predicted"/>
<gene>
    <name evidence="2" type="ORF">CDAR_240611</name>
</gene>
<name>A0AAV4PRM1_9ARAC</name>